<evidence type="ECO:0000313" key="1">
    <source>
        <dbReference type="EMBL" id="ATV27362.1"/>
    </source>
</evidence>
<sequence length="89" mass="10778">MARWLCNSCTCEKYLHFCCLLSIYRKENGGEIGWWCNVMKCLRVMRSERLFTTDIEQIKSYVLLFVHNPKKLDIWANDRLLQWVARIKF</sequence>
<reference evidence="1 2" key="1">
    <citation type="submission" date="2017-11" db="EMBL/GenBank/DDBJ databases">
        <title>Genome sequencing of Prevotella intermedia KCOM 2837.</title>
        <authorList>
            <person name="Kook J.-K."/>
            <person name="Park S.-N."/>
            <person name="Lim Y.K."/>
        </authorList>
    </citation>
    <scope>NUCLEOTIDE SEQUENCE [LARGE SCALE GENOMIC DNA]</scope>
    <source>
        <strain evidence="1 2">KCOM 2837</strain>
    </source>
</reference>
<gene>
    <name evidence="1" type="ORF">CTM62_11395</name>
</gene>
<accession>A0A2D3L9W3</accession>
<dbReference type="EMBL" id="CP024724">
    <property type="protein sequence ID" value="ATV27362.1"/>
    <property type="molecule type" value="Genomic_DNA"/>
</dbReference>
<protein>
    <submittedName>
        <fullName evidence="1">Uncharacterized protein</fullName>
    </submittedName>
</protein>
<organism evidence="1 2">
    <name type="scientific">Prevotella intermedia</name>
    <dbReference type="NCBI Taxonomy" id="28131"/>
    <lineage>
        <taxon>Bacteria</taxon>
        <taxon>Pseudomonadati</taxon>
        <taxon>Bacteroidota</taxon>
        <taxon>Bacteroidia</taxon>
        <taxon>Bacteroidales</taxon>
        <taxon>Prevotellaceae</taxon>
        <taxon>Prevotella</taxon>
    </lineage>
</organism>
<dbReference type="AlphaFoldDB" id="A0A2D3L9W3"/>
<evidence type="ECO:0000313" key="2">
    <source>
        <dbReference type="Proteomes" id="UP000229630"/>
    </source>
</evidence>
<proteinExistence type="predicted"/>
<name>A0A2D3L9W3_PREIN</name>
<dbReference type="Proteomes" id="UP000229630">
    <property type="component" value="Chromosome 2"/>
</dbReference>